<dbReference type="Proteomes" id="UP000054047">
    <property type="component" value="Unassembled WGS sequence"/>
</dbReference>
<evidence type="ECO:0000256" key="1">
    <source>
        <dbReference type="SAM" id="MobiDB-lite"/>
    </source>
</evidence>
<reference evidence="2 3" key="1">
    <citation type="submission" date="2013-12" db="EMBL/GenBank/DDBJ databases">
        <title>Draft genome of the parsitic nematode Ancylostoma duodenale.</title>
        <authorList>
            <person name="Mitreva M."/>
        </authorList>
    </citation>
    <scope>NUCLEOTIDE SEQUENCE [LARGE SCALE GENOMIC DNA]</scope>
    <source>
        <strain evidence="2 3">Zhejiang</strain>
    </source>
</reference>
<sequence length="164" mass="18472">MEDSEDDDSDEEQGGSRMIGPGDDWGGLARKALEQFRPEQQVRLNWMSIIYGEVDVAPIVQEEDIADGLFKVRKTTAKPLWQQEDGLSWHQCASTSYAAPDWTNDDARASIADCFVTGTWDEDDEVEKELKDNMDEEMEEDIDMKDVEKEGIAVSSACLLRSSD</sequence>
<feature type="compositionally biased region" description="Acidic residues" evidence="1">
    <location>
        <begin position="1"/>
        <end position="13"/>
    </location>
</feature>
<organism evidence="2 3">
    <name type="scientific">Ancylostoma duodenale</name>
    <dbReference type="NCBI Taxonomy" id="51022"/>
    <lineage>
        <taxon>Eukaryota</taxon>
        <taxon>Metazoa</taxon>
        <taxon>Ecdysozoa</taxon>
        <taxon>Nematoda</taxon>
        <taxon>Chromadorea</taxon>
        <taxon>Rhabditida</taxon>
        <taxon>Rhabditina</taxon>
        <taxon>Rhabditomorpha</taxon>
        <taxon>Strongyloidea</taxon>
        <taxon>Ancylostomatidae</taxon>
        <taxon>Ancylostomatinae</taxon>
        <taxon>Ancylostoma</taxon>
    </lineage>
</organism>
<protein>
    <submittedName>
        <fullName evidence="2">Uncharacterized protein</fullName>
    </submittedName>
</protein>
<gene>
    <name evidence="2" type="ORF">ANCDUO_21691</name>
</gene>
<dbReference type="AlphaFoldDB" id="A0A0C2CEG7"/>
<name>A0A0C2CEG7_9BILA</name>
<feature type="region of interest" description="Disordered" evidence="1">
    <location>
        <begin position="1"/>
        <end position="26"/>
    </location>
</feature>
<evidence type="ECO:0000313" key="2">
    <source>
        <dbReference type="EMBL" id="KIH48242.1"/>
    </source>
</evidence>
<evidence type="ECO:0000313" key="3">
    <source>
        <dbReference type="Proteomes" id="UP000054047"/>
    </source>
</evidence>
<proteinExistence type="predicted"/>
<dbReference type="EMBL" id="KN761279">
    <property type="protein sequence ID" value="KIH48242.1"/>
    <property type="molecule type" value="Genomic_DNA"/>
</dbReference>
<accession>A0A0C2CEG7</accession>
<dbReference type="OrthoDB" id="10260897at2759"/>
<keyword evidence="3" id="KW-1185">Reference proteome</keyword>